<dbReference type="GO" id="GO:0003887">
    <property type="term" value="F:DNA-directed DNA polymerase activity"/>
    <property type="evidence" value="ECO:0007669"/>
    <property type="project" value="UniProtKB-KW"/>
</dbReference>
<evidence type="ECO:0000256" key="8">
    <source>
        <dbReference type="ARBA" id="ARBA00023125"/>
    </source>
</evidence>
<dbReference type="GO" id="GO:0003677">
    <property type="term" value="F:DNA binding"/>
    <property type="evidence" value="ECO:0007669"/>
    <property type="project" value="UniProtKB-KW"/>
</dbReference>
<evidence type="ECO:0000256" key="5">
    <source>
        <dbReference type="ARBA" id="ARBA00022695"/>
    </source>
</evidence>
<comment type="catalytic activity">
    <reaction evidence="9">
        <text>DNA(n) + a 2'-deoxyribonucleoside 5'-triphosphate = DNA(n+1) + diphosphate</text>
        <dbReference type="Rhea" id="RHEA:22508"/>
        <dbReference type="Rhea" id="RHEA-COMP:17339"/>
        <dbReference type="Rhea" id="RHEA-COMP:17340"/>
        <dbReference type="ChEBI" id="CHEBI:33019"/>
        <dbReference type="ChEBI" id="CHEBI:61560"/>
        <dbReference type="ChEBI" id="CHEBI:173112"/>
        <dbReference type="EC" id="2.7.7.7"/>
    </reaction>
</comment>
<sequence>MDPLKYGDNPVIAMNSVYIVSVTPLTIAKIVVKGIENHVEIFKEKNLNNKIITMDIETLVLANGKMKLYFISWFDGTKANSYYLTDFNNNHKAMIGKAIKDLMKVKYDGFKIYLHNFGKFDGIFLLKQLNKLGIITLIINKGRFISIKLSYSTNKESRVYSINFRDSYQLLLDYLNKLAKCFKVDTQKGIFPHRFVTEESLNYIGAVPSI</sequence>
<gene>
    <name evidence="11" type="primary">orf210</name>
</gene>
<evidence type="ECO:0000256" key="1">
    <source>
        <dbReference type="ARBA" id="ARBA00005755"/>
    </source>
</evidence>
<keyword evidence="5" id="KW-0548">Nucleotidyltransferase</keyword>
<evidence type="ECO:0000256" key="2">
    <source>
        <dbReference type="ARBA" id="ARBA00012417"/>
    </source>
</evidence>
<dbReference type="PANTHER" id="PTHR33568">
    <property type="entry name" value="DNA POLYMERASE"/>
    <property type="match status" value="1"/>
</dbReference>
<dbReference type="AlphaFoldDB" id="A0A8F5GGT1"/>
<dbReference type="GO" id="GO:0006260">
    <property type="term" value="P:DNA replication"/>
    <property type="evidence" value="ECO:0007669"/>
    <property type="project" value="UniProtKB-KW"/>
</dbReference>
<reference evidence="11" key="1">
    <citation type="submission" date="2021-06" db="EMBL/GenBank/DDBJ databases">
        <title>Characterization of the complete mitochondrial genome of Leucoagaricus naucinus.</title>
        <authorList>
            <person name="Li Q."/>
        </authorList>
    </citation>
    <scope>NUCLEOTIDE SEQUENCE</scope>
</reference>
<feature type="domain" description="DNA-directed DNA polymerase family B mitochondria/virus" evidence="10">
    <location>
        <begin position="103"/>
        <end position="206"/>
    </location>
</feature>
<keyword evidence="6" id="KW-0235">DNA replication</keyword>
<name>A0A8F5GGT1_9AGAR</name>
<keyword evidence="8" id="KW-0238">DNA-binding</keyword>
<dbReference type="InterPro" id="IPR004868">
    <property type="entry name" value="DNA-dir_DNA_pol_B_mt/vir"/>
</dbReference>
<evidence type="ECO:0000256" key="7">
    <source>
        <dbReference type="ARBA" id="ARBA00022932"/>
    </source>
</evidence>
<keyword evidence="4" id="KW-0808">Transferase</keyword>
<dbReference type="InterPro" id="IPR012337">
    <property type="entry name" value="RNaseH-like_sf"/>
</dbReference>
<evidence type="ECO:0000256" key="4">
    <source>
        <dbReference type="ARBA" id="ARBA00022679"/>
    </source>
</evidence>
<dbReference type="EC" id="2.7.7.7" evidence="2"/>
<accession>A0A8F5GGT1</accession>
<evidence type="ECO:0000256" key="6">
    <source>
        <dbReference type="ARBA" id="ARBA00022705"/>
    </source>
</evidence>
<dbReference type="InterPro" id="IPR036397">
    <property type="entry name" value="RNaseH_sf"/>
</dbReference>
<protein>
    <recommendedName>
        <fullName evidence="3">Probable DNA polymerase</fullName>
        <ecNumber evidence="2">2.7.7.7</ecNumber>
    </recommendedName>
</protein>
<evidence type="ECO:0000256" key="3">
    <source>
        <dbReference type="ARBA" id="ARBA00014385"/>
    </source>
</evidence>
<evidence type="ECO:0000256" key="9">
    <source>
        <dbReference type="ARBA" id="ARBA00049244"/>
    </source>
</evidence>
<dbReference type="Gene3D" id="3.30.420.10">
    <property type="entry name" value="Ribonuclease H-like superfamily/Ribonuclease H"/>
    <property type="match status" value="1"/>
</dbReference>
<organism evidence="11">
    <name type="scientific">Leucoagaricus naucinus</name>
    <dbReference type="NCBI Taxonomy" id="34434"/>
    <lineage>
        <taxon>Eukaryota</taxon>
        <taxon>Fungi</taxon>
        <taxon>Dikarya</taxon>
        <taxon>Basidiomycota</taxon>
        <taxon>Agaricomycotina</taxon>
        <taxon>Agaricomycetes</taxon>
        <taxon>Agaricomycetidae</taxon>
        <taxon>Agaricales</taxon>
        <taxon>Agaricineae</taxon>
        <taxon>Agaricaceae</taxon>
        <taxon>Leucoagaricus</taxon>
    </lineage>
</organism>
<dbReference type="EMBL" id="MZ352929">
    <property type="protein sequence ID" value="QXM15420.1"/>
    <property type="molecule type" value="Genomic_DNA"/>
</dbReference>
<dbReference type="SUPFAM" id="SSF53098">
    <property type="entry name" value="Ribonuclease H-like"/>
    <property type="match status" value="1"/>
</dbReference>
<dbReference type="PANTHER" id="PTHR33568:SF3">
    <property type="entry name" value="DNA-DIRECTED DNA POLYMERASE"/>
    <property type="match status" value="1"/>
</dbReference>
<comment type="similarity">
    <text evidence="1">Belongs to the DNA polymerase type-B family.</text>
</comment>
<dbReference type="Pfam" id="PF03175">
    <property type="entry name" value="DNA_pol_B_2"/>
    <property type="match status" value="1"/>
</dbReference>
<keyword evidence="11" id="KW-0496">Mitochondrion</keyword>
<evidence type="ECO:0000259" key="10">
    <source>
        <dbReference type="Pfam" id="PF03175"/>
    </source>
</evidence>
<keyword evidence="7" id="KW-0239">DNA-directed DNA polymerase</keyword>
<geneLocation type="mitochondrion" evidence="11"/>
<dbReference type="GO" id="GO:0000166">
    <property type="term" value="F:nucleotide binding"/>
    <property type="evidence" value="ECO:0007669"/>
    <property type="project" value="InterPro"/>
</dbReference>
<evidence type="ECO:0000313" key="11">
    <source>
        <dbReference type="EMBL" id="QXM15420.1"/>
    </source>
</evidence>
<proteinExistence type="inferred from homology"/>